<keyword evidence="2" id="KW-1185">Reference proteome</keyword>
<name>A0A318Z0I3_9EURO</name>
<dbReference type="RefSeq" id="XP_025426498.1">
    <property type="nucleotide sequence ID" value="XM_025572323.1"/>
</dbReference>
<evidence type="ECO:0000313" key="1">
    <source>
        <dbReference type="EMBL" id="PYH40516.1"/>
    </source>
</evidence>
<dbReference type="AlphaFoldDB" id="A0A318Z0I3"/>
<evidence type="ECO:0000313" key="2">
    <source>
        <dbReference type="Proteomes" id="UP000248349"/>
    </source>
</evidence>
<dbReference type="InterPro" id="IPR043128">
    <property type="entry name" value="Rev_trsase/Diguanyl_cyclase"/>
</dbReference>
<organism evidence="1 2">
    <name type="scientific">Aspergillus saccharolyticus JOP 1030-1</name>
    <dbReference type="NCBI Taxonomy" id="1450539"/>
    <lineage>
        <taxon>Eukaryota</taxon>
        <taxon>Fungi</taxon>
        <taxon>Dikarya</taxon>
        <taxon>Ascomycota</taxon>
        <taxon>Pezizomycotina</taxon>
        <taxon>Eurotiomycetes</taxon>
        <taxon>Eurotiomycetidae</taxon>
        <taxon>Eurotiales</taxon>
        <taxon>Aspergillaceae</taxon>
        <taxon>Aspergillus</taxon>
        <taxon>Aspergillus subgen. Circumdati</taxon>
    </lineage>
</organism>
<dbReference type="Gene3D" id="3.10.10.10">
    <property type="entry name" value="HIV Type 1 Reverse Transcriptase, subunit A, domain 1"/>
    <property type="match status" value="1"/>
</dbReference>
<dbReference type="EMBL" id="KZ821283">
    <property type="protein sequence ID" value="PYH40516.1"/>
    <property type="molecule type" value="Genomic_DNA"/>
</dbReference>
<dbReference type="OrthoDB" id="4488294at2759"/>
<dbReference type="GeneID" id="37073551"/>
<dbReference type="SUPFAM" id="SSF56672">
    <property type="entry name" value="DNA/RNA polymerases"/>
    <property type="match status" value="1"/>
</dbReference>
<dbReference type="Gene3D" id="3.30.70.270">
    <property type="match status" value="1"/>
</dbReference>
<accession>A0A318Z0I3</accession>
<protein>
    <submittedName>
        <fullName evidence="1">Uncharacterized protein</fullName>
    </submittedName>
</protein>
<feature type="non-terminal residue" evidence="1">
    <location>
        <position position="1"/>
    </location>
</feature>
<gene>
    <name evidence="1" type="ORF">BP01DRAFT_308024</name>
</gene>
<dbReference type="InterPro" id="IPR043502">
    <property type="entry name" value="DNA/RNA_pol_sf"/>
</dbReference>
<dbReference type="STRING" id="1450539.A0A318Z0I3"/>
<proteinExistence type="predicted"/>
<sequence length="55" mass="6863">LFISMKDSSLDFYIDYRDFNKILIKNYYFLFFILNIQNRISKSEYFSKINIKDIY</sequence>
<reference evidence="1 2" key="1">
    <citation type="submission" date="2016-12" db="EMBL/GenBank/DDBJ databases">
        <title>The genomes of Aspergillus section Nigri reveals drivers in fungal speciation.</title>
        <authorList>
            <consortium name="DOE Joint Genome Institute"/>
            <person name="Vesth T.C."/>
            <person name="Nybo J."/>
            <person name="Theobald S."/>
            <person name="Brandl J."/>
            <person name="Frisvad J.C."/>
            <person name="Nielsen K.F."/>
            <person name="Lyhne E.K."/>
            <person name="Kogle M.E."/>
            <person name="Kuo A."/>
            <person name="Riley R."/>
            <person name="Clum A."/>
            <person name="Nolan M."/>
            <person name="Lipzen A."/>
            <person name="Salamov A."/>
            <person name="Henrissat B."/>
            <person name="Wiebenga A."/>
            <person name="De Vries R.P."/>
            <person name="Grigoriev I.V."/>
            <person name="Mortensen U.H."/>
            <person name="Andersen M.R."/>
            <person name="Baker S.E."/>
        </authorList>
    </citation>
    <scope>NUCLEOTIDE SEQUENCE [LARGE SCALE GENOMIC DNA]</scope>
    <source>
        <strain evidence="1 2">JOP 1030-1</strain>
    </source>
</reference>
<dbReference type="Proteomes" id="UP000248349">
    <property type="component" value="Unassembled WGS sequence"/>
</dbReference>